<dbReference type="Proteomes" id="UP000639338">
    <property type="component" value="Unassembled WGS sequence"/>
</dbReference>
<dbReference type="PANTHER" id="PTHR10502:SF102">
    <property type="entry name" value="ANNEXIN B11"/>
    <property type="match status" value="1"/>
</dbReference>
<feature type="region of interest" description="Disordered" evidence="7">
    <location>
        <begin position="1"/>
        <end position="21"/>
    </location>
</feature>
<sequence length="339" mass="39100">MDNTVNNENELEPERPPHPPLYEQLYPTSHQLSPTVVPYDGFVADIDARSIFDIIEKSDKMSLIMLLTNRSNLQRVEICEKYKSIYNKDLIVDLKSILSGDLKDLIISMMTPLPIFYAKELNLSIDGTIKNDSVLIEILCTLSKKEINIVKNEYKKLYNKVLEEDIHDTCTKFKRLMVSLCCANRDVNMTINIESAINDAKKLLNFDTNNNDANVFNDIFVRRNELQLKKIFHEYEKISGHSIETTIKKEFSGDMKKALICIVKCVNNRAVFFAEQLYKSMIGLGTDDRSLQRLILTRSEIDMGEIKQIFQTQYNDTLENFIIDDCSGHYKKCLLALIN</sequence>
<dbReference type="OrthoDB" id="37886at2759"/>
<dbReference type="GO" id="GO:0005544">
    <property type="term" value="F:calcium-dependent phospholipid binding"/>
    <property type="evidence" value="ECO:0007669"/>
    <property type="project" value="UniProtKB-KW"/>
</dbReference>
<dbReference type="InterPro" id="IPR037104">
    <property type="entry name" value="Annexin_sf"/>
</dbReference>
<proteinExistence type="inferred from homology"/>
<keyword evidence="9" id="KW-1185">Reference proteome</keyword>
<dbReference type="GO" id="GO:0005634">
    <property type="term" value="C:nucleus"/>
    <property type="evidence" value="ECO:0007669"/>
    <property type="project" value="TreeGrafter"/>
</dbReference>
<keyword evidence="5 6" id="KW-0111">Calcium/phospholipid-binding</keyword>
<dbReference type="GO" id="GO:0012506">
    <property type="term" value="C:vesicle membrane"/>
    <property type="evidence" value="ECO:0007669"/>
    <property type="project" value="TreeGrafter"/>
</dbReference>
<dbReference type="FunFam" id="1.10.220.10:FF:000001">
    <property type="entry name" value="Annexin"/>
    <property type="match status" value="1"/>
</dbReference>
<dbReference type="PROSITE" id="PS00223">
    <property type="entry name" value="ANNEXIN_1"/>
    <property type="match status" value="1"/>
</dbReference>
<organism evidence="8 9">
    <name type="scientific">Aphidius gifuensis</name>
    <name type="common">Parasitoid wasp</name>
    <dbReference type="NCBI Taxonomy" id="684658"/>
    <lineage>
        <taxon>Eukaryota</taxon>
        <taxon>Metazoa</taxon>
        <taxon>Ecdysozoa</taxon>
        <taxon>Arthropoda</taxon>
        <taxon>Hexapoda</taxon>
        <taxon>Insecta</taxon>
        <taxon>Pterygota</taxon>
        <taxon>Neoptera</taxon>
        <taxon>Endopterygota</taxon>
        <taxon>Hymenoptera</taxon>
        <taxon>Apocrita</taxon>
        <taxon>Ichneumonoidea</taxon>
        <taxon>Braconidae</taxon>
        <taxon>Aphidiinae</taxon>
        <taxon>Aphidius</taxon>
    </lineage>
</organism>
<dbReference type="FunFam" id="1.10.220.10:FF:000002">
    <property type="entry name" value="Annexin"/>
    <property type="match status" value="1"/>
</dbReference>
<evidence type="ECO:0000313" key="8">
    <source>
        <dbReference type="EMBL" id="KAF7988049.1"/>
    </source>
</evidence>
<dbReference type="Gene3D" id="1.10.220.10">
    <property type="entry name" value="Annexin"/>
    <property type="match status" value="4"/>
</dbReference>
<keyword evidence="4 6" id="KW-0041">Annexin</keyword>
<reference evidence="8 9" key="1">
    <citation type="submission" date="2020-08" db="EMBL/GenBank/DDBJ databases">
        <title>Aphidius gifuensis genome sequencing and assembly.</title>
        <authorList>
            <person name="Du Z."/>
        </authorList>
    </citation>
    <scope>NUCLEOTIDE SEQUENCE [LARGE SCALE GENOMIC DNA]</scope>
    <source>
        <strain evidence="8">YNYX2018</strain>
        <tissue evidence="8">Adults</tissue>
    </source>
</reference>
<evidence type="ECO:0000256" key="7">
    <source>
        <dbReference type="SAM" id="MobiDB-lite"/>
    </source>
</evidence>
<dbReference type="InterPro" id="IPR018252">
    <property type="entry name" value="Annexin_repeat_CS"/>
</dbReference>
<comment type="caution">
    <text evidence="8">The sequence shown here is derived from an EMBL/GenBank/DDBJ whole genome shotgun (WGS) entry which is preliminary data.</text>
</comment>
<keyword evidence="2 6" id="KW-0677">Repeat</keyword>
<dbReference type="PANTHER" id="PTHR10502">
    <property type="entry name" value="ANNEXIN"/>
    <property type="match status" value="1"/>
</dbReference>
<protein>
    <recommendedName>
        <fullName evidence="6">Annexin</fullName>
    </recommendedName>
</protein>
<gene>
    <name evidence="8" type="ORF">HCN44_007543</name>
</gene>
<comment type="similarity">
    <text evidence="1 6">Belongs to the annexin family.</text>
</comment>
<dbReference type="PROSITE" id="PS51897">
    <property type="entry name" value="ANNEXIN_2"/>
    <property type="match status" value="3"/>
</dbReference>
<dbReference type="AlphaFoldDB" id="A0A835CKR4"/>
<accession>A0A835CKR4</accession>
<dbReference type="SMART" id="SM00335">
    <property type="entry name" value="ANX"/>
    <property type="match status" value="4"/>
</dbReference>
<evidence type="ECO:0000256" key="4">
    <source>
        <dbReference type="ARBA" id="ARBA00023216"/>
    </source>
</evidence>
<dbReference type="InterPro" id="IPR018502">
    <property type="entry name" value="Annexin_repeat"/>
</dbReference>
<dbReference type="GO" id="GO:0005737">
    <property type="term" value="C:cytoplasm"/>
    <property type="evidence" value="ECO:0007669"/>
    <property type="project" value="TreeGrafter"/>
</dbReference>
<dbReference type="GO" id="GO:0005509">
    <property type="term" value="F:calcium ion binding"/>
    <property type="evidence" value="ECO:0007669"/>
    <property type="project" value="InterPro"/>
</dbReference>
<evidence type="ECO:0000256" key="6">
    <source>
        <dbReference type="RuleBase" id="RU003540"/>
    </source>
</evidence>
<dbReference type="EMBL" id="JACMRX010000006">
    <property type="protein sequence ID" value="KAF7988049.1"/>
    <property type="molecule type" value="Genomic_DNA"/>
</dbReference>
<evidence type="ECO:0000256" key="1">
    <source>
        <dbReference type="ARBA" id="ARBA00007831"/>
    </source>
</evidence>
<evidence type="ECO:0000256" key="5">
    <source>
        <dbReference type="ARBA" id="ARBA00023302"/>
    </source>
</evidence>
<evidence type="ECO:0000256" key="3">
    <source>
        <dbReference type="ARBA" id="ARBA00022837"/>
    </source>
</evidence>
<dbReference type="InterPro" id="IPR001464">
    <property type="entry name" value="Annexin"/>
</dbReference>
<name>A0A835CKR4_APHGI</name>
<dbReference type="GO" id="GO:0001786">
    <property type="term" value="F:phosphatidylserine binding"/>
    <property type="evidence" value="ECO:0007669"/>
    <property type="project" value="TreeGrafter"/>
</dbReference>
<comment type="domain">
    <text evidence="6">A pair of annexin repeats may form one binding site for calcium and phospholipid.</text>
</comment>
<evidence type="ECO:0000256" key="2">
    <source>
        <dbReference type="ARBA" id="ARBA00022737"/>
    </source>
</evidence>
<dbReference type="Pfam" id="PF00191">
    <property type="entry name" value="Annexin"/>
    <property type="match status" value="4"/>
</dbReference>
<dbReference type="GO" id="GO:0005886">
    <property type="term" value="C:plasma membrane"/>
    <property type="evidence" value="ECO:0007669"/>
    <property type="project" value="TreeGrafter"/>
</dbReference>
<evidence type="ECO:0000313" key="9">
    <source>
        <dbReference type="Proteomes" id="UP000639338"/>
    </source>
</evidence>
<keyword evidence="3 6" id="KW-0106">Calcium</keyword>
<dbReference type="PRINTS" id="PR00196">
    <property type="entry name" value="ANNEXIN"/>
</dbReference>
<dbReference type="SUPFAM" id="SSF47874">
    <property type="entry name" value="Annexin"/>
    <property type="match status" value="1"/>
</dbReference>